<dbReference type="UniPathway" id="UPA00219"/>
<evidence type="ECO:0000256" key="5">
    <source>
        <dbReference type="ARBA" id="ARBA00022692"/>
    </source>
</evidence>
<comment type="subcellular location">
    <subcellularLocation>
        <location evidence="11">Cell membrane</location>
        <topology evidence="11">Multi-pass membrane protein</topology>
    </subcellularLocation>
    <subcellularLocation>
        <location evidence="1">Membrane</location>
        <topology evidence="1">Multi-pass membrane protein</topology>
    </subcellularLocation>
</comment>
<feature type="transmembrane region" description="Helical" evidence="11">
    <location>
        <begin position="411"/>
        <end position="431"/>
    </location>
</feature>
<dbReference type="GO" id="GO:0071555">
    <property type="term" value="P:cell wall organization"/>
    <property type="evidence" value="ECO:0007669"/>
    <property type="project" value="UniProtKB-KW"/>
</dbReference>
<evidence type="ECO:0000256" key="7">
    <source>
        <dbReference type="ARBA" id="ARBA00022984"/>
    </source>
</evidence>
<feature type="transmembrane region" description="Helical" evidence="11">
    <location>
        <begin position="161"/>
        <end position="178"/>
    </location>
</feature>
<accession>A0A7T7XKR2</accession>
<dbReference type="InterPro" id="IPR001182">
    <property type="entry name" value="FtsW/RodA"/>
</dbReference>
<dbReference type="GO" id="GO:0032153">
    <property type="term" value="C:cell division site"/>
    <property type="evidence" value="ECO:0007669"/>
    <property type="project" value="TreeGrafter"/>
</dbReference>
<dbReference type="EC" id="2.4.99.28" evidence="11"/>
<keyword evidence="13" id="KW-1185">Reference proteome</keyword>
<dbReference type="GO" id="GO:0008360">
    <property type="term" value="P:regulation of cell shape"/>
    <property type="evidence" value="ECO:0007669"/>
    <property type="project" value="UniProtKB-KW"/>
</dbReference>
<evidence type="ECO:0000256" key="6">
    <source>
        <dbReference type="ARBA" id="ARBA00022960"/>
    </source>
</evidence>
<evidence type="ECO:0000313" key="12">
    <source>
        <dbReference type="EMBL" id="QQO08161.1"/>
    </source>
</evidence>
<dbReference type="PANTHER" id="PTHR30474:SF1">
    <property type="entry name" value="PEPTIDOGLYCAN GLYCOSYLTRANSFERASE MRDB"/>
    <property type="match status" value="1"/>
</dbReference>
<reference evidence="12" key="1">
    <citation type="submission" date="2021-01" db="EMBL/GenBank/DDBJ databases">
        <title>Description of Breznakiella homolactica.</title>
        <authorList>
            <person name="Song Y."/>
            <person name="Brune A."/>
        </authorList>
    </citation>
    <scope>NUCLEOTIDE SEQUENCE</scope>
    <source>
        <strain evidence="12">RmG30</strain>
    </source>
</reference>
<feature type="transmembrane region" description="Helical" evidence="11">
    <location>
        <begin position="74"/>
        <end position="94"/>
    </location>
</feature>
<feature type="transmembrane region" description="Helical" evidence="11">
    <location>
        <begin position="342"/>
        <end position="362"/>
    </location>
</feature>
<dbReference type="GO" id="GO:0015648">
    <property type="term" value="F:lipid-linked peptidoglycan transporter activity"/>
    <property type="evidence" value="ECO:0007669"/>
    <property type="project" value="TreeGrafter"/>
</dbReference>
<dbReference type="EMBL" id="CP067089">
    <property type="protein sequence ID" value="QQO08161.1"/>
    <property type="molecule type" value="Genomic_DNA"/>
</dbReference>
<gene>
    <name evidence="11 12" type="primary">rodA</name>
    <name evidence="12" type="ORF">JFL75_14620</name>
</gene>
<dbReference type="PANTHER" id="PTHR30474">
    <property type="entry name" value="CELL CYCLE PROTEIN"/>
    <property type="match status" value="1"/>
</dbReference>
<dbReference type="Proteomes" id="UP000595917">
    <property type="component" value="Chromosome"/>
</dbReference>
<keyword evidence="6 11" id="KW-0133">Cell shape</keyword>
<feature type="transmembrane region" description="Helical" evidence="11">
    <location>
        <begin position="183"/>
        <end position="202"/>
    </location>
</feature>
<feature type="transmembrane region" description="Helical" evidence="11">
    <location>
        <begin position="374"/>
        <end position="399"/>
    </location>
</feature>
<protein>
    <recommendedName>
        <fullName evidence="11">Peptidoglycan glycosyltransferase RodA</fullName>
        <shortName evidence="11">PGT</shortName>
        <ecNumber evidence="11">2.4.99.28</ecNumber>
    </recommendedName>
    <alternativeName>
        <fullName evidence="11">Cell elongation protein RodA</fullName>
    </alternativeName>
    <alternativeName>
        <fullName evidence="11">Cell wall polymerase</fullName>
    </alternativeName>
    <alternativeName>
        <fullName evidence="11">Peptidoglycan polymerase</fullName>
        <shortName evidence="11">PG polymerase</shortName>
    </alternativeName>
</protein>
<feature type="transmembrane region" description="Helical" evidence="11">
    <location>
        <begin position="12"/>
        <end position="32"/>
    </location>
</feature>
<comment type="catalytic activity">
    <reaction evidence="11">
        <text>[GlcNAc-(1-&gt;4)-Mur2Ac(oyl-L-Ala-gamma-D-Glu-L-Lys-D-Ala-D-Ala)](n)-di-trans,octa-cis-undecaprenyl diphosphate + beta-D-GlcNAc-(1-&gt;4)-Mur2Ac(oyl-L-Ala-gamma-D-Glu-L-Lys-D-Ala-D-Ala)-di-trans,octa-cis-undecaprenyl diphosphate = [GlcNAc-(1-&gt;4)-Mur2Ac(oyl-L-Ala-gamma-D-Glu-L-Lys-D-Ala-D-Ala)](n+1)-di-trans,octa-cis-undecaprenyl diphosphate + di-trans,octa-cis-undecaprenyl diphosphate + H(+)</text>
        <dbReference type="Rhea" id="RHEA:23708"/>
        <dbReference type="Rhea" id="RHEA-COMP:9602"/>
        <dbReference type="Rhea" id="RHEA-COMP:9603"/>
        <dbReference type="ChEBI" id="CHEBI:15378"/>
        <dbReference type="ChEBI" id="CHEBI:58405"/>
        <dbReference type="ChEBI" id="CHEBI:60033"/>
        <dbReference type="ChEBI" id="CHEBI:78435"/>
        <dbReference type="EC" id="2.4.99.28"/>
    </reaction>
</comment>
<dbReference type="KEGG" id="bhc:JFL75_14620"/>
<dbReference type="RefSeq" id="WP_215625467.1">
    <property type="nucleotide sequence ID" value="NZ_CP067089.2"/>
</dbReference>
<evidence type="ECO:0000313" key="13">
    <source>
        <dbReference type="Proteomes" id="UP000595917"/>
    </source>
</evidence>
<feature type="transmembrane region" description="Helical" evidence="11">
    <location>
        <begin position="100"/>
        <end position="126"/>
    </location>
</feature>
<keyword evidence="9 11" id="KW-0472">Membrane</keyword>
<dbReference type="NCBIfam" id="NF037961">
    <property type="entry name" value="RodA_shape"/>
    <property type="match status" value="1"/>
</dbReference>
<dbReference type="Pfam" id="PF01098">
    <property type="entry name" value="FTSW_RODA_SPOVE"/>
    <property type="match status" value="2"/>
</dbReference>
<organism evidence="12 13">
    <name type="scientific">Breznakiella homolactica</name>
    <dbReference type="NCBI Taxonomy" id="2798577"/>
    <lineage>
        <taxon>Bacteria</taxon>
        <taxon>Pseudomonadati</taxon>
        <taxon>Spirochaetota</taxon>
        <taxon>Spirochaetia</taxon>
        <taxon>Spirochaetales</taxon>
        <taxon>Breznakiellaceae</taxon>
        <taxon>Breznakiella</taxon>
    </lineage>
</organism>
<evidence type="ECO:0000256" key="8">
    <source>
        <dbReference type="ARBA" id="ARBA00022989"/>
    </source>
</evidence>
<feature type="transmembrane region" description="Helical" evidence="11">
    <location>
        <begin position="222"/>
        <end position="241"/>
    </location>
</feature>
<dbReference type="GO" id="GO:0005886">
    <property type="term" value="C:plasma membrane"/>
    <property type="evidence" value="ECO:0007669"/>
    <property type="project" value="UniProtKB-SubCell"/>
</dbReference>
<dbReference type="PROSITE" id="PS00428">
    <property type="entry name" value="FTSW_RODA_SPOVE"/>
    <property type="match status" value="1"/>
</dbReference>
<evidence type="ECO:0000256" key="1">
    <source>
        <dbReference type="ARBA" id="ARBA00004141"/>
    </source>
</evidence>
<proteinExistence type="inferred from homology"/>
<comment type="function">
    <text evidence="11">Peptidoglycan polymerase that is essential for cell wall elongation.</text>
</comment>
<evidence type="ECO:0000256" key="11">
    <source>
        <dbReference type="HAMAP-Rule" id="MF_02079"/>
    </source>
</evidence>
<evidence type="ECO:0000256" key="4">
    <source>
        <dbReference type="ARBA" id="ARBA00022679"/>
    </source>
</evidence>
<dbReference type="NCBIfam" id="TIGR02210">
    <property type="entry name" value="rodA_shape"/>
    <property type="match status" value="1"/>
</dbReference>
<feature type="transmembrane region" description="Helical" evidence="11">
    <location>
        <begin position="248"/>
        <end position="269"/>
    </location>
</feature>
<keyword evidence="5 11" id="KW-0812">Transmembrane</keyword>
<evidence type="ECO:0000256" key="10">
    <source>
        <dbReference type="ARBA" id="ARBA00023316"/>
    </source>
</evidence>
<comment type="pathway">
    <text evidence="11">Cell wall biogenesis; peptidoglycan biosynthesis.</text>
</comment>
<keyword evidence="7 11" id="KW-0573">Peptidoglycan synthesis</keyword>
<name>A0A7T7XKR2_9SPIR</name>
<keyword evidence="4 11" id="KW-0808">Transferase</keyword>
<evidence type="ECO:0000256" key="3">
    <source>
        <dbReference type="ARBA" id="ARBA00022676"/>
    </source>
</evidence>
<dbReference type="HAMAP" id="MF_02079">
    <property type="entry name" value="PGT_RodA"/>
    <property type="match status" value="1"/>
</dbReference>
<evidence type="ECO:0000256" key="9">
    <source>
        <dbReference type="ARBA" id="ARBA00023136"/>
    </source>
</evidence>
<dbReference type="GO" id="GO:0051301">
    <property type="term" value="P:cell division"/>
    <property type="evidence" value="ECO:0007669"/>
    <property type="project" value="InterPro"/>
</dbReference>
<dbReference type="InterPro" id="IPR011923">
    <property type="entry name" value="RodA/MrdB"/>
</dbReference>
<evidence type="ECO:0000256" key="2">
    <source>
        <dbReference type="ARBA" id="ARBA00022475"/>
    </source>
</evidence>
<dbReference type="GO" id="GO:0009252">
    <property type="term" value="P:peptidoglycan biosynthetic process"/>
    <property type="evidence" value="ECO:0007669"/>
    <property type="project" value="UniProtKB-UniRule"/>
</dbReference>
<dbReference type="InterPro" id="IPR018365">
    <property type="entry name" value="Cell_cycle_FtsW-rel_CS"/>
</dbReference>
<comment type="similarity">
    <text evidence="11">Belongs to the SEDS family. MrdB/RodA subfamily.</text>
</comment>
<keyword evidence="3 11" id="KW-0328">Glycosyltransferase</keyword>
<keyword evidence="10 11" id="KW-0961">Cell wall biogenesis/degradation</keyword>
<keyword evidence="2 11" id="KW-1003">Cell membrane</keyword>
<dbReference type="GO" id="GO:0008955">
    <property type="term" value="F:peptidoglycan glycosyltransferase activity"/>
    <property type="evidence" value="ECO:0007669"/>
    <property type="project" value="UniProtKB-UniRule"/>
</dbReference>
<dbReference type="AlphaFoldDB" id="A0A7T7XKR2"/>
<keyword evidence="8 11" id="KW-1133">Transmembrane helix</keyword>
<feature type="transmembrane region" description="Helical" evidence="11">
    <location>
        <begin position="138"/>
        <end position="155"/>
    </location>
</feature>
<feature type="transmembrane region" description="Helical" evidence="11">
    <location>
        <begin position="44"/>
        <end position="62"/>
    </location>
</feature>
<sequence>MRLRNFLEIDFSLFFSAVILTVFGILFIYSSGITSTGVLVSTEYIRQIIWAVSGVIIALVIVMLDYRRIYDLSIYIYLGILALLLYTVFFGRLVNGARAWIGIGVFGIQPSEFAKIATILLLARYLDVSRHNQNEFKRFFVSCMIVFIPMGIILLQPDFGTSLVFIPILLVMTFIAGIALRYIIFLIACIFVTSILLVLPLWQSYILQGTIPSLMILTNIRFIVIVTVAFTVIGLIALYGFMRFKKRYFYWIVYGASIVVLSLGASFMAGKVLKDYQIMRLIVFLNPNVDPRGSGWNIIQSITAIGSGGLLGKGYLQGTQSHYRFLPQQSTDFIFSIFSEEWGFIGGLLVFSLFLLMLLRLVKIMRSTSDPFGSYIVAGFAAMVSFHFLINVGMAMGIMPITGIPLLFMSYGGSSLTSAMIGIGLSLSIYVRRFQH</sequence>